<dbReference type="GO" id="GO:0005886">
    <property type="term" value="C:plasma membrane"/>
    <property type="evidence" value="ECO:0007669"/>
    <property type="project" value="UniProtKB-SubCell"/>
</dbReference>
<evidence type="ECO:0000256" key="9">
    <source>
        <dbReference type="ARBA" id="ARBA00047690"/>
    </source>
</evidence>
<keyword evidence="8 10" id="KW-0472">Membrane</keyword>
<feature type="transmembrane region" description="Helical" evidence="10">
    <location>
        <begin position="230"/>
        <end position="251"/>
    </location>
</feature>
<dbReference type="UniPathway" id="UPA00834">
    <property type="reaction ID" value="UER00712"/>
</dbReference>
<feature type="transmembrane region" description="Helical" evidence="10">
    <location>
        <begin position="257"/>
        <end position="279"/>
    </location>
</feature>
<comment type="function">
    <text evidence="10">Converts heme B (protoheme IX) to heme O by substitution of the vinyl group on carbon 2 of heme B porphyrin ring with a hydroxyethyl farnesyl side group.</text>
</comment>
<evidence type="ECO:0000256" key="8">
    <source>
        <dbReference type="ARBA" id="ARBA00023136"/>
    </source>
</evidence>
<evidence type="ECO:0000256" key="2">
    <source>
        <dbReference type="ARBA" id="ARBA00004919"/>
    </source>
</evidence>
<dbReference type="InterPro" id="IPR044878">
    <property type="entry name" value="UbiA_sf"/>
</dbReference>
<keyword evidence="12" id="KW-1185">Reference proteome</keyword>
<feature type="transmembrane region" description="Helical" evidence="10">
    <location>
        <begin position="291"/>
        <end position="309"/>
    </location>
</feature>
<dbReference type="Gene3D" id="1.10.357.140">
    <property type="entry name" value="UbiA prenyltransferase"/>
    <property type="match status" value="1"/>
</dbReference>
<name>A0A2T6BXD0_9BACL</name>
<dbReference type="GO" id="GO:0048034">
    <property type="term" value="P:heme O biosynthetic process"/>
    <property type="evidence" value="ECO:0007669"/>
    <property type="project" value="UniProtKB-UniRule"/>
</dbReference>
<dbReference type="PANTHER" id="PTHR43448:SF2">
    <property type="entry name" value="PROTOHEME IX FARNESYLTRANSFERASE, MITOCHONDRIAL"/>
    <property type="match status" value="1"/>
</dbReference>
<dbReference type="InterPro" id="IPR030470">
    <property type="entry name" value="UbiA_prenylTrfase_CS"/>
</dbReference>
<dbReference type="RefSeq" id="WP_108022676.1">
    <property type="nucleotide sequence ID" value="NZ_QBKR01000008.1"/>
</dbReference>
<evidence type="ECO:0000256" key="3">
    <source>
        <dbReference type="ARBA" id="ARBA00022475"/>
    </source>
</evidence>
<dbReference type="NCBIfam" id="NF003348">
    <property type="entry name" value="PRK04375.1-1"/>
    <property type="match status" value="1"/>
</dbReference>
<comment type="miscellaneous">
    <text evidence="10">Carbon 2 of the heme B porphyrin ring is defined according to the Fischer nomenclature.</text>
</comment>
<dbReference type="NCBIfam" id="NF003349">
    <property type="entry name" value="PRK04375.1-2"/>
    <property type="match status" value="1"/>
</dbReference>
<comment type="catalytic activity">
    <reaction evidence="9 10">
        <text>heme b + (2E,6E)-farnesyl diphosphate + H2O = Fe(II)-heme o + diphosphate</text>
        <dbReference type="Rhea" id="RHEA:28070"/>
        <dbReference type="ChEBI" id="CHEBI:15377"/>
        <dbReference type="ChEBI" id="CHEBI:33019"/>
        <dbReference type="ChEBI" id="CHEBI:60344"/>
        <dbReference type="ChEBI" id="CHEBI:60530"/>
        <dbReference type="ChEBI" id="CHEBI:175763"/>
        <dbReference type="EC" id="2.5.1.141"/>
    </reaction>
</comment>
<dbReference type="Pfam" id="PF01040">
    <property type="entry name" value="UbiA"/>
    <property type="match status" value="1"/>
</dbReference>
<evidence type="ECO:0000313" key="11">
    <source>
        <dbReference type="EMBL" id="PTX60725.1"/>
    </source>
</evidence>
<feature type="transmembrane region" description="Helical" evidence="10">
    <location>
        <begin position="161"/>
        <end position="180"/>
    </location>
</feature>
<evidence type="ECO:0000313" key="12">
    <source>
        <dbReference type="Proteomes" id="UP000244240"/>
    </source>
</evidence>
<comment type="subcellular location">
    <subcellularLocation>
        <location evidence="1 10">Cell membrane</location>
        <topology evidence="1 10">Multi-pass membrane protein</topology>
    </subcellularLocation>
</comment>
<feature type="transmembrane region" description="Helical" evidence="10">
    <location>
        <begin position="134"/>
        <end position="154"/>
    </location>
</feature>
<keyword evidence="3 10" id="KW-1003">Cell membrane</keyword>
<dbReference type="NCBIfam" id="TIGR01473">
    <property type="entry name" value="cyoE_ctaB"/>
    <property type="match status" value="1"/>
</dbReference>
<evidence type="ECO:0000256" key="6">
    <source>
        <dbReference type="ARBA" id="ARBA00022989"/>
    </source>
</evidence>
<dbReference type="FunFam" id="1.10.357.140:FF:000001">
    <property type="entry name" value="Protoheme IX farnesyltransferase"/>
    <property type="match status" value="1"/>
</dbReference>
<evidence type="ECO:0000256" key="1">
    <source>
        <dbReference type="ARBA" id="ARBA00004651"/>
    </source>
</evidence>
<comment type="caution">
    <text evidence="11">The sequence shown here is derived from an EMBL/GenBank/DDBJ whole genome shotgun (WGS) entry which is preliminary data.</text>
</comment>
<feature type="transmembrane region" description="Helical" evidence="10">
    <location>
        <begin position="107"/>
        <end position="128"/>
    </location>
</feature>
<keyword evidence="5 10" id="KW-0812">Transmembrane</keyword>
<dbReference type="OrthoDB" id="9814417at2"/>
<comment type="pathway">
    <text evidence="2 10">Porphyrin-containing compound metabolism; heme O biosynthesis; heme O from protoheme: step 1/1.</text>
</comment>
<proteinExistence type="inferred from homology"/>
<organism evidence="11 12">
    <name type="scientific">Melghirimyces profundicolus</name>
    <dbReference type="NCBI Taxonomy" id="1242148"/>
    <lineage>
        <taxon>Bacteria</taxon>
        <taxon>Bacillati</taxon>
        <taxon>Bacillota</taxon>
        <taxon>Bacilli</taxon>
        <taxon>Bacillales</taxon>
        <taxon>Thermoactinomycetaceae</taxon>
        <taxon>Melghirimyces</taxon>
    </lineage>
</organism>
<dbReference type="EC" id="2.5.1.141" evidence="10"/>
<evidence type="ECO:0000256" key="4">
    <source>
        <dbReference type="ARBA" id="ARBA00022679"/>
    </source>
</evidence>
<comment type="subunit">
    <text evidence="10">Interacts with CtaA.</text>
</comment>
<dbReference type="EMBL" id="QBKR01000008">
    <property type="protein sequence ID" value="PTX60725.1"/>
    <property type="molecule type" value="Genomic_DNA"/>
</dbReference>
<dbReference type="CDD" id="cd13957">
    <property type="entry name" value="PT_UbiA_Cox10"/>
    <property type="match status" value="1"/>
</dbReference>
<keyword evidence="6 10" id="KW-1133">Transmembrane helix</keyword>
<reference evidence="11 12" key="1">
    <citation type="submission" date="2018-04" db="EMBL/GenBank/DDBJ databases">
        <title>Genomic Encyclopedia of Archaeal and Bacterial Type Strains, Phase II (KMG-II): from individual species to whole genera.</title>
        <authorList>
            <person name="Goeker M."/>
        </authorList>
    </citation>
    <scope>NUCLEOTIDE SEQUENCE [LARGE SCALE GENOMIC DNA]</scope>
    <source>
        <strain evidence="11 12">DSM 45787</strain>
    </source>
</reference>
<dbReference type="PROSITE" id="PS00943">
    <property type="entry name" value="UBIA"/>
    <property type="match status" value="1"/>
</dbReference>
<dbReference type="InterPro" id="IPR006369">
    <property type="entry name" value="Protohaem_IX_farnesylTrfase"/>
</dbReference>
<gene>
    <name evidence="10" type="primary">ctaB</name>
    <name evidence="11" type="ORF">C8P63_10834</name>
</gene>
<keyword evidence="7 10" id="KW-0350">Heme biosynthesis</keyword>
<feature type="transmembrane region" description="Helical" evidence="10">
    <location>
        <begin position="62"/>
        <end position="86"/>
    </location>
</feature>
<feature type="transmembrane region" description="Helical" evidence="10">
    <location>
        <begin position="186"/>
        <end position="209"/>
    </location>
</feature>
<dbReference type="InterPro" id="IPR000537">
    <property type="entry name" value="UbiA_prenyltransferase"/>
</dbReference>
<evidence type="ECO:0000256" key="7">
    <source>
        <dbReference type="ARBA" id="ARBA00023133"/>
    </source>
</evidence>
<comment type="similarity">
    <text evidence="10">Belongs to the UbiA prenyltransferase family. Protoheme IX farnesyltransferase subfamily.</text>
</comment>
<accession>A0A2T6BXD0</accession>
<dbReference type="HAMAP" id="MF_00154">
    <property type="entry name" value="CyoE_CtaB"/>
    <property type="match status" value="1"/>
</dbReference>
<dbReference type="AlphaFoldDB" id="A0A2T6BXD0"/>
<evidence type="ECO:0000256" key="10">
    <source>
        <dbReference type="HAMAP-Rule" id="MF_00154"/>
    </source>
</evidence>
<dbReference type="Proteomes" id="UP000244240">
    <property type="component" value="Unassembled WGS sequence"/>
</dbReference>
<protein>
    <recommendedName>
        <fullName evidence="10">Protoheme IX farnesyltransferase</fullName>
        <ecNumber evidence="10">2.5.1.141</ecNumber>
    </recommendedName>
    <alternativeName>
        <fullName evidence="10">Heme B farnesyltransferase</fullName>
    </alternativeName>
    <alternativeName>
        <fullName evidence="10">Heme O synthase</fullName>
    </alternativeName>
</protein>
<sequence length="314" mass="33794">MDQTSVSGQGTPSDRASLQEGVSVSVVGWKDVLSLTKPGINLSNAWACLTGLWLASNGAWDWGNLSLTLAGILLVVGGSCALNNSMDGDIDRFMERTKNRPVPAGRIHRETAFALGALLTAVGEALLFLGVNPLTAFLAACGAFLYVVIYSLWLKRVSVSNTIVGSLSGAVPPLVGWTAVRDTLDWPAWVLFGILFLWQPPHFFALAILKKEDYRKADIPMLPVVKGSRATWIQMTAFVALLIPVSLLPVLSGTVGGGYLLIASVLGGIYFCLSVRGMFATEEKKWARRMFRFSLAYLTVILTALAVFADTALP</sequence>
<keyword evidence="4 10" id="KW-0808">Transferase</keyword>
<dbReference type="PANTHER" id="PTHR43448">
    <property type="entry name" value="PROTOHEME IX FARNESYLTRANSFERASE, MITOCHONDRIAL"/>
    <property type="match status" value="1"/>
</dbReference>
<evidence type="ECO:0000256" key="5">
    <source>
        <dbReference type="ARBA" id="ARBA00022692"/>
    </source>
</evidence>
<dbReference type="GO" id="GO:0008495">
    <property type="term" value="F:protoheme IX farnesyltransferase activity"/>
    <property type="evidence" value="ECO:0007669"/>
    <property type="project" value="UniProtKB-UniRule"/>
</dbReference>